<name>A0A6J4TVD8_9SPHN</name>
<keyword evidence="1" id="KW-0472">Membrane</keyword>
<dbReference type="Pfam" id="PF07332">
    <property type="entry name" value="Phage_holin_3_6"/>
    <property type="match status" value="1"/>
</dbReference>
<sequence>MLKPAGSRPIGPDEERPVGELVHQLVEDGKAYAKAEVDLVKATASAKGKALAVPAALLGVAFIVTISAFGALVLGVFHALDSHIGPIGAGLLTFVIFSVIAGLLSYVAISKLRKGL</sequence>
<dbReference type="AlphaFoldDB" id="A0A6J4TVD8"/>
<feature type="transmembrane region" description="Helical" evidence="1">
    <location>
        <begin position="51"/>
        <end position="77"/>
    </location>
</feature>
<organism evidence="2">
    <name type="scientific">uncultured Sphingomonadaceae bacterium</name>
    <dbReference type="NCBI Taxonomy" id="169976"/>
    <lineage>
        <taxon>Bacteria</taxon>
        <taxon>Pseudomonadati</taxon>
        <taxon>Pseudomonadota</taxon>
        <taxon>Alphaproteobacteria</taxon>
        <taxon>Sphingomonadales</taxon>
        <taxon>Sphingomonadaceae</taxon>
        <taxon>environmental samples</taxon>
    </lineage>
</organism>
<dbReference type="EMBL" id="CADCVX010000549">
    <property type="protein sequence ID" value="CAA9533163.1"/>
    <property type="molecule type" value="Genomic_DNA"/>
</dbReference>
<evidence type="ECO:0000256" key="1">
    <source>
        <dbReference type="SAM" id="Phobius"/>
    </source>
</evidence>
<keyword evidence="1" id="KW-1133">Transmembrane helix</keyword>
<evidence type="ECO:0008006" key="3">
    <source>
        <dbReference type="Google" id="ProtNLM"/>
    </source>
</evidence>
<protein>
    <recommendedName>
        <fullName evidence="3">Nutrient deprivation-induced protein</fullName>
    </recommendedName>
</protein>
<dbReference type="InterPro" id="IPR009937">
    <property type="entry name" value="Phage_holin_3_6"/>
</dbReference>
<evidence type="ECO:0000313" key="2">
    <source>
        <dbReference type="EMBL" id="CAA9533163.1"/>
    </source>
</evidence>
<reference evidence="2" key="1">
    <citation type="submission" date="2020-02" db="EMBL/GenBank/DDBJ databases">
        <authorList>
            <person name="Meier V. D."/>
        </authorList>
    </citation>
    <scope>NUCLEOTIDE SEQUENCE</scope>
    <source>
        <strain evidence="2">AVDCRST_MAG91</strain>
    </source>
</reference>
<proteinExistence type="predicted"/>
<accession>A0A6J4TVD8</accession>
<feature type="transmembrane region" description="Helical" evidence="1">
    <location>
        <begin position="89"/>
        <end position="109"/>
    </location>
</feature>
<gene>
    <name evidence="2" type="ORF">AVDCRST_MAG91-3151</name>
</gene>
<keyword evidence="1" id="KW-0812">Transmembrane</keyword>